<dbReference type="Pfam" id="PF00107">
    <property type="entry name" value="ADH_zinc_N"/>
    <property type="match status" value="1"/>
</dbReference>
<dbReference type="Pfam" id="PF08240">
    <property type="entry name" value="ADH_N"/>
    <property type="match status" value="1"/>
</dbReference>
<dbReference type="InterPro" id="IPR013149">
    <property type="entry name" value="ADH-like_C"/>
</dbReference>
<feature type="domain" description="Enoyl reductase (ER)" evidence="3">
    <location>
        <begin position="12"/>
        <end position="322"/>
    </location>
</feature>
<accession>A0A2S5DCF0</accession>
<dbReference type="InterPro" id="IPR011032">
    <property type="entry name" value="GroES-like_sf"/>
</dbReference>
<dbReference type="RefSeq" id="WP_103903942.1">
    <property type="nucleotide sequence ID" value="NZ_PQWB01000099.1"/>
</dbReference>
<organism evidence="4 5">
    <name type="scientific">Chromobacterium alticapitis</name>
    <dbReference type="NCBI Taxonomy" id="2073169"/>
    <lineage>
        <taxon>Bacteria</taxon>
        <taxon>Pseudomonadati</taxon>
        <taxon>Pseudomonadota</taxon>
        <taxon>Betaproteobacteria</taxon>
        <taxon>Neisseriales</taxon>
        <taxon>Chromobacteriaceae</taxon>
        <taxon>Chromobacterium</taxon>
    </lineage>
</organism>
<dbReference type="GO" id="GO:0070402">
    <property type="term" value="F:NADPH binding"/>
    <property type="evidence" value="ECO:0007669"/>
    <property type="project" value="TreeGrafter"/>
</dbReference>
<dbReference type="SUPFAM" id="SSF51735">
    <property type="entry name" value="NAD(P)-binding Rossmann-fold domains"/>
    <property type="match status" value="1"/>
</dbReference>
<name>A0A2S5DCF0_9NEIS</name>
<dbReference type="AlphaFoldDB" id="A0A2S5DCF0"/>
<protein>
    <submittedName>
        <fullName evidence="4">NAD(P)H-quinone oxidoreductase</fullName>
    </submittedName>
</protein>
<dbReference type="Gene3D" id="3.40.50.720">
    <property type="entry name" value="NAD(P)-binding Rossmann-like Domain"/>
    <property type="match status" value="1"/>
</dbReference>
<dbReference type="NCBIfam" id="TIGR02824">
    <property type="entry name" value="quinone_pig3"/>
    <property type="match status" value="1"/>
</dbReference>
<sequence length="333" mass="35157">MTMQAVVQQAPGGVETMDIGEWPRPQLVRGRLLVRVMAAGVNRADLMQREGRYPPPPGASPLLGLEVAGWVEEAAAGSAFQPGDAVFGLVEGGGYAEYVLLDEALAIAKPDELSWVEAASLPEAWMTAWFNLVVKAELRAGEAALIHAGASGVGAAAIQLAAMLGAQVFASAGSEEKLAFCREMGASRVFNYRETPAFGELVKSWGGADVALDPVGAGYLAENMQALNPDGRLVNIGLLGGLKAELDFGRLLMKRISLIGSTLRPQPLAVKARLAAALREQILPAILDGRLRATVDSSYPWTQVQDAHLYMADNRNQGKVVLTLFPTLAAGGA</sequence>
<reference evidence="5" key="1">
    <citation type="submission" date="2018-02" db="EMBL/GenBank/DDBJ databases">
        <authorList>
            <person name="O'Hara-Hanley K."/>
            <person name="Soby S."/>
        </authorList>
    </citation>
    <scope>NUCLEOTIDE SEQUENCE [LARGE SCALE GENOMIC DNA]</scope>
    <source>
        <strain evidence="5">MWU14-2602</strain>
    </source>
</reference>
<dbReference type="InterPro" id="IPR036291">
    <property type="entry name" value="NAD(P)-bd_dom_sf"/>
</dbReference>
<dbReference type="PANTHER" id="PTHR48106">
    <property type="entry name" value="QUINONE OXIDOREDUCTASE PIG3-RELATED"/>
    <property type="match status" value="1"/>
</dbReference>
<dbReference type="InterPro" id="IPR020843">
    <property type="entry name" value="ER"/>
</dbReference>
<evidence type="ECO:0000256" key="2">
    <source>
        <dbReference type="ARBA" id="ARBA00023002"/>
    </source>
</evidence>
<keyword evidence="2" id="KW-0560">Oxidoreductase</keyword>
<evidence type="ECO:0000313" key="4">
    <source>
        <dbReference type="EMBL" id="POZ60691.1"/>
    </source>
</evidence>
<evidence type="ECO:0000259" key="3">
    <source>
        <dbReference type="SMART" id="SM00829"/>
    </source>
</evidence>
<comment type="caution">
    <text evidence="4">The sequence shown here is derived from an EMBL/GenBank/DDBJ whole genome shotgun (WGS) entry which is preliminary data.</text>
</comment>
<dbReference type="SUPFAM" id="SSF50129">
    <property type="entry name" value="GroES-like"/>
    <property type="match status" value="1"/>
</dbReference>
<proteinExistence type="predicted"/>
<dbReference type="Gene3D" id="3.90.180.10">
    <property type="entry name" value="Medium-chain alcohol dehydrogenases, catalytic domain"/>
    <property type="match status" value="1"/>
</dbReference>
<dbReference type="EMBL" id="PQWB01000099">
    <property type="protein sequence ID" value="POZ60691.1"/>
    <property type="molecule type" value="Genomic_DNA"/>
</dbReference>
<dbReference type="CDD" id="cd05276">
    <property type="entry name" value="p53_inducible_oxidoreductase"/>
    <property type="match status" value="1"/>
</dbReference>
<dbReference type="InterPro" id="IPR013154">
    <property type="entry name" value="ADH-like_N"/>
</dbReference>
<evidence type="ECO:0000256" key="1">
    <source>
        <dbReference type="ARBA" id="ARBA00022857"/>
    </source>
</evidence>
<dbReference type="Proteomes" id="UP000237082">
    <property type="component" value="Unassembled WGS sequence"/>
</dbReference>
<dbReference type="OrthoDB" id="9780520at2"/>
<dbReference type="GO" id="GO:0016651">
    <property type="term" value="F:oxidoreductase activity, acting on NAD(P)H"/>
    <property type="evidence" value="ECO:0007669"/>
    <property type="project" value="TreeGrafter"/>
</dbReference>
<evidence type="ECO:0000313" key="5">
    <source>
        <dbReference type="Proteomes" id="UP000237082"/>
    </source>
</evidence>
<dbReference type="PANTHER" id="PTHR48106:SF18">
    <property type="entry name" value="QUINONE OXIDOREDUCTASE PIG3"/>
    <property type="match status" value="1"/>
</dbReference>
<dbReference type="InterPro" id="IPR014189">
    <property type="entry name" value="Quinone_OxRdtase_PIG3"/>
</dbReference>
<keyword evidence="1" id="KW-0521">NADP</keyword>
<dbReference type="SMART" id="SM00829">
    <property type="entry name" value="PKS_ER"/>
    <property type="match status" value="1"/>
</dbReference>
<keyword evidence="5" id="KW-1185">Reference proteome</keyword>
<gene>
    <name evidence="4" type="ORF">C2I19_17530</name>
</gene>